<evidence type="ECO:0000313" key="3">
    <source>
        <dbReference type="Proteomes" id="UP000231198"/>
    </source>
</evidence>
<dbReference type="GO" id="GO:0005886">
    <property type="term" value="C:plasma membrane"/>
    <property type="evidence" value="ECO:0007669"/>
    <property type="project" value="TreeGrafter"/>
</dbReference>
<dbReference type="EMBL" id="PEZG01000045">
    <property type="protein sequence ID" value="PIS15746.1"/>
    <property type="molecule type" value="Genomic_DNA"/>
</dbReference>
<proteinExistence type="predicted"/>
<dbReference type="GO" id="GO:0016887">
    <property type="term" value="F:ATP hydrolysis activity"/>
    <property type="evidence" value="ECO:0007669"/>
    <property type="project" value="InterPro"/>
</dbReference>
<gene>
    <name evidence="2" type="ORF">COT62_02095</name>
</gene>
<evidence type="ECO:0000313" key="2">
    <source>
        <dbReference type="EMBL" id="PIS15746.1"/>
    </source>
</evidence>
<dbReference type="InterPro" id="IPR027417">
    <property type="entry name" value="P-loop_NTPase"/>
</dbReference>
<dbReference type="Pfam" id="PF00005">
    <property type="entry name" value="ABC_tran"/>
    <property type="match status" value="1"/>
</dbReference>
<reference evidence="3" key="1">
    <citation type="submission" date="2017-09" db="EMBL/GenBank/DDBJ databases">
        <title>Depth-based differentiation of microbial function through sediment-hosted aquifers and enrichment of novel symbionts in the deep terrestrial subsurface.</title>
        <authorList>
            <person name="Probst A.J."/>
            <person name="Ladd B."/>
            <person name="Jarett J.K."/>
            <person name="Geller-Mcgrath D.E."/>
            <person name="Sieber C.M.K."/>
            <person name="Emerson J.B."/>
            <person name="Anantharaman K."/>
            <person name="Thomas B.C."/>
            <person name="Malmstrom R."/>
            <person name="Stieglmeier M."/>
            <person name="Klingl A."/>
            <person name="Woyke T."/>
            <person name="Ryan C.M."/>
            <person name="Banfield J.F."/>
        </authorList>
    </citation>
    <scope>NUCLEOTIDE SEQUENCE [LARGE SCALE GENOMIC DNA]</scope>
</reference>
<evidence type="ECO:0000259" key="1">
    <source>
        <dbReference type="Pfam" id="PF00005"/>
    </source>
</evidence>
<dbReference type="GO" id="GO:0005524">
    <property type="term" value="F:ATP binding"/>
    <property type="evidence" value="ECO:0007669"/>
    <property type="project" value="InterPro"/>
</dbReference>
<dbReference type="SUPFAM" id="SSF52540">
    <property type="entry name" value="P-loop containing nucleoside triphosphate hydrolases"/>
    <property type="match status" value="1"/>
</dbReference>
<protein>
    <recommendedName>
        <fullName evidence="1">ABC transporter domain-containing protein</fullName>
    </recommendedName>
</protein>
<sequence>SLNVINNVVFTLHLLNLEQHVLDEKAMQALTLVGMDKWAYYRPTELSSGQQQKISLARAMALDPKLIVADEPTGNLDTNSGRDLINTFLSFNDKGITIIMVTHDLEYLKYGNRIIHMIDGEVVEEKVSERGKRFSAGIDGKKTDKDISMDSNVHDRDFLSKLKQGNK</sequence>
<feature type="domain" description="ABC transporter" evidence="1">
    <location>
        <begin position="21"/>
        <end position="73"/>
    </location>
</feature>
<dbReference type="InterPro" id="IPR003439">
    <property type="entry name" value="ABC_transporter-like_ATP-bd"/>
</dbReference>
<feature type="non-terminal residue" evidence="2">
    <location>
        <position position="1"/>
    </location>
</feature>
<comment type="caution">
    <text evidence="2">The sequence shown here is derived from an EMBL/GenBank/DDBJ whole genome shotgun (WGS) entry which is preliminary data.</text>
</comment>
<dbReference type="AlphaFoldDB" id="A0A2H0WSV9"/>
<dbReference type="GO" id="GO:0022857">
    <property type="term" value="F:transmembrane transporter activity"/>
    <property type="evidence" value="ECO:0007669"/>
    <property type="project" value="TreeGrafter"/>
</dbReference>
<dbReference type="PANTHER" id="PTHR24220:SF614">
    <property type="entry name" value="ABC TRANSPORTER ATP-BINDING PROTEIN SSO1893-RELATED"/>
    <property type="match status" value="1"/>
</dbReference>
<name>A0A2H0WSV9_9BACT</name>
<accession>A0A2H0WSV9</accession>
<dbReference type="Proteomes" id="UP000231198">
    <property type="component" value="Unassembled WGS sequence"/>
</dbReference>
<organism evidence="2 3">
    <name type="scientific">Candidatus Roizmanbacteria bacterium CG09_land_8_20_14_0_10_41_9</name>
    <dbReference type="NCBI Taxonomy" id="1974850"/>
    <lineage>
        <taxon>Bacteria</taxon>
        <taxon>Candidatus Roizmaniibacteriota</taxon>
    </lineage>
</organism>
<dbReference type="Gene3D" id="3.40.50.300">
    <property type="entry name" value="P-loop containing nucleotide triphosphate hydrolases"/>
    <property type="match status" value="1"/>
</dbReference>
<dbReference type="PANTHER" id="PTHR24220">
    <property type="entry name" value="IMPORT ATP-BINDING PROTEIN"/>
    <property type="match status" value="1"/>
</dbReference>
<dbReference type="InterPro" id="IPR015854">
    <property type="entry name" value="ABC_transpr_LolD-like"/>
</dbReference>